<sequence length="102" mass="11064">MLIKDKITSADHNQQLFTELTSADSAIISGGIDVPTTNTIKKGKGAIRVDLRGGLKDPGFTGRFENCTADFDDFNGTLNITCNLSEQDVSGGQALYHYKPRK</sequence>
<gene>
    <name evidence="1" type="ORF">IQ222_20150</name>
</gene>
<protein>
    <submittedName>
        <fullName evidence="1">Uncharacterized protein</fullName>
    </submittedName>
</protein>
<reference evidence="1" key="1">
    <citation type="submission" date="2020-10" db="EMBL/GenBank/DDBJ databases">
        <authorList>
            <person name="Castelo-Branco R."/>
            <person name="Eusebio N."/>
            <person name="Adriana R."/>
            <person name="Vieira A."/>
            <person name="Brugerolle De Fraissinette N."/>
            <person name="Rezende De Castro R."/>
            <person name="Schneider M.P."/>
            <person name="Vasconcelos V."/>
            <person name="Leao P.N."/>
        </authorList>
    </citation>
    <scope>NUCLEOTIDE SEQUENCE</scope>
    <source>
        <strain evidence="1">LEGE 04289</strain>
    </source>
</reference>
<proteinExistence type="predicted"/>
<evidence type="ECO:0000313" key="2">
    <source>
        <dbReference type="Proteomes" id="UP000597867"/>
    </source>
</evidence>
<accession>A0ACC5Q683</accession>
<organism evidence="1 2">
    <name type="scientific">Dolichospermum flos-aquae LEGE 04289</name>
    <dbReference type="NCBI Taxonomy" id="1828708"/>
    <lineage>
        <taxon>Bacteria</taxon>
        <taxon>Bacillati</taxon>
        <taxon>Cyanobacteriota</taxon>
        <taxon>Cyanophyceae</taxon>
        <taxon>Nostocales</taxon>
        <taxon>Aphanizomenonaceae</taxon>
        <taxon>Dolichospermum</taxon>
    </lineage>
</organism>
<name>A0ACC5Q683_DOLFA</name>
<keyword evidence="2" id="KW-1185">Reference proteome</keyword>
<dbReference type="EMBL" id="JADEWF010000116">
    <property type="protein sequence ID" value="MBE9221033.1"/>
    <property type="molecule type" value="Genomic_DNA"/>
</dbReference>
<evidence type="ECO:0000313" key="1">
    <source>
        <dbReference type="EMBL" id="MBE9221033.1"/>
    </source>
</evidence>
<comment type="caution">
    <text evidence="1">The sequence shown here is derived from an EMBL/GenBank/DDBJ whole genome shotgun (WGS) entry which is preliminary data.</text>
</comment>
<dbReference type="Proteomes" id="UP000597867">
    <property type="component" value="Unassembled WGS sequence"/>
</dbReference>